<keyword evidence="5" id="KW-1133">Transmembrane helix</keyword>
<reference evidence="7 8" key="1">
    <citation type="journal article" date="2018" name="Front. Microbiol.">
        <title>Genome-Wide Analysis of Corynespora cassiicola Leaf Fall Disease Putative Effectors.</title>
        <authorList>
            <person name="Lopez D."/>
            <person name="Ribeiro S."/>
            <person name="Label P."/>
            <person name="Fumanal B."/>
            <person name="Venisse J.S."/>
            <person name="Kohler A."/>
            <person name="de Oliveira R.R."/>
            <person name="Labutti K."/>
            <person name="Lipzen A."/>
            <person name="Lail K."/>
            <person name="Bauer D."/>
            <person name="Ohm R.A."/>
            <person name="Barry K.W."/>
            <person name="Spatafora J."/>
            <person name="Grigoriev I.V."/>
            <person name="Martin F.M."/>
            <person name="Pujade-Renaud V."/>
        </authorList>
    </citation>
    <scope>NUCLEOTIDE SEQUENCE [LARGE SCALE GENOMIC DNA]</scope>
    <source>
        <strain evidence="7 8">Philippines</strain>
    </source>
</reference>
<dbReference type="STRING" id="1448308.A0A2T2P7R4"/>
<keyword evidence="6" id="KW-0732">Signal</keyword>
<feature type="transmembrane region" description="Helical" evidence="5">
    <location>
        <begin position="63"/>
        <end position="84"/>
    </location>
</feature>
<feature type="compositionally biased region" description="Basic and acidic residues" evidence="4">
    <location>
        <begin position="191"/>
        <end position="204"/>
    </location>
</feature>
<accession>A0A2T2P7R4</accession>
<dbReference type="Pfam" id="PF00023">
    <property type="entry name" value="Ank"/>
    <property type="match status" value="1"/>
</dbReference>
<proteinExistence type="predicted"/>
<evidence type="ECO:0000256" key="5">
    <source>
        <dbReference type="SAM" id="Phobius"/>
    </source>
</evidence>
<gene>
    <name evidence="7" type="ORF">BS50DRAFT_617000</name>
</gene>
<dbReference type="PROSITE" id="PS50297">
    <property type="entry name" value="ANK_REP_REGION"/>
    <property type="match status" value="1"/>
</dbReference>
<evidence type="ECO:0000256" key="2">
    <source>
        <dbReference type="ARBA" id="ARBA00023043"/>
    </source>
</evidence>
<feature type="signal peptide" evidence="6">
    <location>
        <begin position="1"/>
        <end position="17"/>
    </location>
</feature>
<feature type="transmembrane region" description="Helical" evidence="5">
    <location>
        <begin position="285"/>
        <end position="308"/>
    </location>
</feature>
<keyword evidence="5" id="KW-0812">Transmembrane</keyword>
<dbReference type="OrthoDB" id="194358at2759"/>
<dbReference type="Proteomes" id="UP000240883">
    <property type="component" value="Unassembled WGS sequence"/>
</dbReference>
<evidence type="ECO:0000313" key="8">
    <source>
        <dbReference type="Proteomes" id="UP000240883"/>
    </source>
</evidence>
<protein>
    <submittedName>
        <fullName evidence="7">Uncharacterized protein</fullName>
    </submittedName>
</protein>
<name>A0A2T2P7R4_CORCC</name>
<dbReference type="PANTHER" id="PTHR24198">
    <property type="entry name" value="ANKYRIN REPEAT AND PROTEIN KINASE DOMAIN-CONTAINING PROTEIN"/>
    <property type="match status" value="1"/>
</dbReference>
<evidence type="ECO:0000313" key="7">
    <source>
        <dbReference type="EMBL" id="PSN73693.1"/>
    </source>
</evidence>
<keyword evidence="8" id="KW-1185">Reference proteome</keyword>
<keyword evidence="5" id="KW-0472">Membrane</keyword>
<evidence type="ECO:0000256" key="1">
    <source>
        <dbReference type="ARBA" id="ARBA00022737"/>
    </source>
</evidence>
<sequence length="1547" mass="173292">MFAMFIATFCFFGQALAAPTSPDETWNEFTNNFATDIAPLVTLFGEQVTKQFLSESTGLLDNIIFGMAPLGILTAVVSAIRVYGWPGLKAFIGRAQEPHGVAEAELCSSTSRDVCELWSEGGICRVFGRPKVLEFFHKAGKDDFYPKFTESTKEKEVEHPGACNLYRPVCFLDGKKCCRAAKLQKSTDEQAGCEEKDSGWREDSAADSTIEGDPDSGAENGEEETKFAPYPNLSLNIGIRATPQWVLILVAAFGSLLQLSFFGYATYVTFYRPDFYSEGKAPEMWSFVLTVLGTTMVVLGMILCAFLIERKSYERRFAHVGHDGAKHKKVETTMYWLQPGDQRVGDQQFNAFSHNQAKHTYITSWKTDQGRDQLDSNYINAILIVALFSSMVGFILQFTGLRGLHGSVALYQIAATLVMSIIRAVLRLRRLDPSDNNLRTLGAKLEGHELDWQAMNLFVNHAGQEISLARDEKLETPTGCLSGYYISPQIKNVKSWRLCDYGGQFRDKFQYVDHNNVEQIRAGTSDSDLCLFGFRHKEISTYSTREETWSESLVCANEAIHVASLYEGVFSEEPVRYVGPNPVAMTALFRSRLAYLTGDGILGVQPKWDGPLRKTAEELQSAIQGVTNYIFSGNMLVKENWQDILAMTWHTTAIIEYNFTDSKDREDESPPGPFCISFPMFRYGREWKISKHRLEAVIGLWASSLERVEGSNDLNDKVLLLRGTEESTYSILKLWIPTANLKLLLHDESVDWTEAWLVQAQKLVLKEQITREGNSADNHAISMRAKSSKIRLLAQNIFMVFISRLAKIMRVIHIPDKDLFSTLELSQAGPQKINSSERLYGLSNSHVNIITKLFVQSGLGTEEEALMCVIPVFIQAGILPQGETFMNKLVQSARNLRRNNHFRQAEMILKVMLENPHPKTREIALREIGEVYRKAYRTQNRQWALDGLEKMSLFMKVIDQETIFVKEKAMPAILNDWPKPYRPSTKEMMIFQRYADLVECLGLQNSESTTSELINHLETWVNSSRENLTKDSSWENLTRYLSMATRMDFFDLQISGLKRLVYFSIKSSFIELLEDLMEHSTFIDHRMIRKAMEEAFEPKVDTKVMETMLDIVAFHSGGKHMGFSMGMAFCSAIRARRMDIIRLLYNHDASINIMRGNDRPLIFDCIQYTNGECLSSEYTMELMTFLIELGADINAQFRGETLMSLACSAGNHTAVKLLIDHHVSLRNQKLLNITAKKGDTVLLQTLLEAGLASEINKDYSETYYDYNLHQSETRPQFPEAIKCFCGAVDYTFGTALHTAIQSNQAEVVEMLLKRNDCNLNIHAGETFSYAIIIACFIGSKRILDMLFAEGPRIDLNVVGTSGSALAVSCAKGDTVIVQELIKKGAKVTESRGTLGSPLVLACLQGCDEIVGQLVRKDSTNKDCPGIGGLTPLCAAVKGSNLRIVQMLIGEGADVNLASSSGTTPLLLAVSTEPTDLEIVTALLEAKADTNQRGGEEVGHLTPLEMCREKGNELLVEALKRAGAKDTATPSAELLQWRKSQADGSEKK</sequence>
<feature type="chain" id="PRO_5015611067" evidence="6">
    <location>
        <begin position="18"/>
        <end position="1547"/>
    </location>
</feature>
<dbReference type="InterPro" id="IPR002110">
    <property type="entry name" value="Ankyrin_rpt"/>
</dbReference>
<feature type="repeat" description="ANK" evidence="3">
    <location>
        <begin position="1460"/>
        <end position="1494"/>
    </location>
</feature>
<feature type="compositionally biased region" description="Acidic residues" evidence="4">
    <location>
        <begin position="210"/>
        <end position="222"/>
    </location>
</feature>
<dbReference type="Gene3D" id="1.25.40.20">
    <property type="entry name" value="Ankyrin repeat-containing domain"/>
    <property type="match status" value="2"/>
</dbReference>
<feature type="transmembrane region" description="Helical" evidence="5">
    <location>
        <begin position="378"/>
        <end position="396"/>
    </location>
</feature>
<dbReference type="Pfam" id="PF12796">
    <property type="entry name" value="Ank_2"/>
    <property type="match status" value="1"/>
</dbReference>
<evidence type="ECO:0000256" key="4">
    <source>
        <dbReference type="SAM" id="MobiDB-lite"/>
    </source>
</evidence>
<evidence type="ECO:0000256" key="3">
    <source>
        <dbReference type="PROSITE-ProRule" id="PRU00023"/>
    </source>
</evidence>
<evidence type="ECO:0000256" key="6">
    <source>
        <dbReference type="SAM" id="SignalP"/>
    </source>
</evidence>
<dbReference type="InterPro" id="IPR036770">
    <property type="entry name" value="Ankyrin_rpt-contain_sf"/>
</dbReference>
<keyword evidence="1" id="KW-0677">Repeat</keyword>
<feature type="region of interest" description="Disordered" evidence="4">
    <location>
        <begin position="1521"/>
        <end position="1547"/>
    </location>
</feature>
<feature type="repeat" description="ANK" evidence="3">
    <location>
        <begin position="1427"/>
        <end position="1459"/>
    </location>
</feature>
<dbReference type="SUPFAM" id="SSF48403">
    <property type="entry name" value="Ankyrin repeat"/>
    <property type="match status" value="2"/>
</dbReference>
<dbReference type="PANTHER" id="PTHR24198:SF194">
    <property type="entry name" value="INVERSIN-A"/>
    <property type="match status" value="1"/>
</dbReference>
<keyword evidence="2 3" id="KW-0040">ANK repeat</keyword>
<organism evidence="7 8">
    <name type="scientific">Corynespora cassiicola Philippines</name>
    <dbReference type="NCBI Taxonomy" id="1448308"/>
    <lineage>
        <taxon>Eukaryota</taxon>
        <taxon>Fungi</taxon>
        <taxon>Dikarya</taxon>
        <taxon>Ascomycota</taxon>
        <taxon>Pezizomycotina</taxon>
        <taxon>Dothideomycetes</taxon>
        <taxon>Pleosporomycetidae</taxon>
        <taxon>Pleosporales</taxon>
        <taxon>Corynesporascaceae</taxon>
        <taxon>Corynespora</taxon>
    </lineage>
</organism>
<feature type="transmembrane region" description="Helical" evidence="5">
    <location>
        <begin position="245"/>
        <end position="265"/>
    </location>
</feature>
<dbReference type="EMBL" id="KZ678129">
    <property type="protein sequence ID" value="PSN73693.1"/>
    <property type="molecule type" value="Genomic_DNA"/>
</dbReference>
<dbReference type="SMART" id="SM00248">
    <property type="entry name" value="ANK"/>
    <property type="match status" value="10"/>
</dbReference>
<feature type="region of interest" description="Disordered" evidence="4">
    <location>
        <begin position="191"/>
        <end position="223"/>
    </location>
</feature>
<dbReference type="PROSITE" id="PS50088">
    <property type="entry name" value="ANK_REPEAT"/>
    <property type="match status" value="2"/>
</dbReference>